<evidence type="ECO:0000313" key="4">
    <source>
        <dbReference type="Proteomes" id="UP000178606"/>
    </source>
</evidence>
<reference evidence="3 4" key="1">
    <citation type="journal article" date="2016" name="Nat. Commun.">
        <title>Thousands of microbial genomes shed light on interconnected biogeochemical processes in an aquifer system.</title>
        <authorList>
            <person name="Anantharaman K."/>
            <person name="Brown C.T."/>
            <person name="Hug L.A."/>
            <person name="Sharon I."/>
            <person name="Castelle C.J."/>
            <person name="Probst A.J."/>
            <person name="Thomas B.C."/>
            <person name="Singh A."/>
            <person name="Wilkins M.J."/>
            <person name="Karaoz U."/>
            <person name="Brodie E.L."/>
            <person name="Williams K.H."/>
            <person name="Hubbard S.S."/>
            <person name="Banfield J.F."/>
        </authorList>
    </citation>
    <scope>NUCLEOTIDE SEQUENCE [LARGE SCALE GENOMIC DNA]</scope>
    <source>
        <strain evidence="4">RIFCSPLOWO2_12_FULL_64_10</strain>
    </source>
</reference>
<dbReference type="Proteomes" id="UP000178606">
    <property type="component" value="Unassembled WGS sequence"/>
</dbReference>
<gene>
    <name evidence="3" type="ORF">A3F84_22345</name>
</gene>
<name>A0A1F6C2U8_HANXR</name>
<evidence type="ECO:0000256" key="1">
    <source>
        <dbReference type="ARBA" id="ARBA00009981"/>
    </source>
</evidence>
<feature type="region of interest" description="Disordered" evidence="2">
    <location>
        <begin position="89"/>
        <end position="155"/>
    </location>
</feature>
<dbReference type="EMBL" id="MFKF01000436">
    <property type="protein sequence ID" value="OGG43408.1"/>
    <property type="molecule type" value="Genomic_DNA"/>
</dbReference>
<evidence type="ECO:0000256" key="2">
    <source>
        <dbReference type="SAM" id="MobiDB-lite"/>
    </source>
</evidence>
<dbReference type="AlphaFoldDB" id="A0A1F6C2U8"/>
<proteinExistence type="inferred from homology"/>
<organism evidence="3 4">
    <name type="scientific">Handelsmanbacteria sp. (strain RIFCSPLOWO2_12_FULL_64_10)</name>
    <dbReference type="NCBI Taxonomy" id="1817868"/>
    <lineage>
        <taxon>Bacteria</taxon>
        <taxon>Candidatus Handelsmaniibacteriota</taxon>
    </lineage>
</organism>
<evidence type="ECO:0000313" key="3">
    <source>
        <dbReference type="EMBL" id="OGG43408.1"/>
    </source>
</evidence>
<protein>
    <recommendedName>
        <fullName evidence="5">Antitoxin</fullName>
    </recommendedName>
</protein>
<dbReference type="SUPFAM" id="SSF143120">
    <property type="entry name" value="YefM-like"/>
    <property type="match status" value="1"/>
</dbReference>
<comment type="similarity">
    <text evidence="1">Belongs to the phD/YefM antitoxin family.</text>
</comment>
<accession>A0A1F6C2U8</accession>
<sequence>MKTIEISTATKPLSEYAGELGDEVIVLTSHQKPVAAIVSLKNIDRESLSLSTNPEFLDIIEQARKEFRSGKKLSLEEMKKEVSQLSEAEKSLDVNHKQAQRHSKRYPLRGKLVRYTDPSKSIAENDSETTKNREPFDVTQDPVYQMEGYESDAPADLSANLDKYLYGKEKPE</sequence>
<feature type="compositionally biased region" description="Basic residues" evidence="2">
    <location>
        <begin position="98"/>
        <end position="112"/>
    </location>
</feature>
<evidence type="ECO:0008006" key="5">
    <source>
        <dbReference type="Google" id="ProtNLM"/>
    </source>
</evidence>
<comment type="caution">
    <text evidence="3">The sequence shown here is derived from an EMBL/GenBank/DDBJ whole genome shotgun (WGS) entry which is preliminary data.</text>
</comment>
<dbReference type="InterPro" id="IPR036165">
    <property type="entry name" value="YefM-like_sf"/>
</dbReference>